<sequence>MLDRIDQDPQFLGNVLFSDEATLIGTIRSPQVIFQQDGAPPHWNLDVWNSLKEFFPDRYIGHGGPFCWPPRSPDITPVDFFLWGYVKDRVFATPVQDLHDLRTRTLDTIATVPIDMLDRMWHEIEYRLDIVRATNGAHIEVF</sequence>
<accession>A0AAD7ZUP7</accession>
<reference evidence="1" key="1">
    <citation type="journal article" date="2023" name="IScience">
        <title>Live-bearing cockroach genome reveals convergent evolutionary mechanisms linked to viviparity in insects and beyond.</title>
        <authorList>
            <person name="Fouks B."/>
            <person name="Harrison M.C."/>
            <person name="Mikhailova A.A."/>
            <person name="Marchal E."/>
            <person name="English S."/>
            <person name="Carruthers M."/>
            <person name="Jennings E.C."/>
            <person name="Chiamaka E.L."/>
            <person name="Frigard R.A."/>
            <person name="Pippel M."/>
            <person name="Attardo G.M."/>
            <person name="Benoit J.B."/>
            <person name="Bornberg-Bauer E."/>
            <person name="Tobe S.S."/>
        </authorList>
    </citation>
    <scope>NUCLEOTIDE SEQUENCE</scope>
    <source>
        <strain evidence="1">Stay&amp;Tobe</strain>
    </source>
</reference>
<gene>
    <name evidence="1" type="ORF">L9F63_019201</name>
</gene>
<dbReference type="AlphaFoldDB" id="A0AAD7ZUP7"/>
<evidence type="ECO:0008006" key="3">
    <source>
        <dbReference type="Google" id="ProtNLM"/>
    </source>
</evidence>
<protein>
    <recommendedName>
        <fullName evidence="3">Transposable element Tc3 transposase</fullName>
    </recommendedName>
</protein>
<proteinExistence type="predicted"/>
<evidence type="ECO:0000313" key="1">
    <source>
        <dbReference type="EMBL" id="KAJ9587270.1"/>
    </source>
</evidence>
<reference evidence="1" key="2">
    <citation type="submission" date="2023-05" db="EMBL/GenBank/DDBJ databases">
        <authorList>
            <person name="Fouks B."/>
        </authorList>
    </citation>
    <scope>NUCLEOTIDE SEQUENCE</scope>
    <source>
        <strain evidence="1">Stay&amp;Tobe</strain>
        <tissue evidence="1">Testes</tissue>
    </source>
</reference>
<dbReference type="PANTHER" id="PTHR47326:SF1">
    <property type="entry name" value="HTH PSQ-TYPE DOMAIN-CONTAINING PROTEIN"/>
    <property type="match status" value="1"/>
</dbReference>
<organism evidence="1 2">
    <name type="scientific">Diploptera punctata</name>
    <name type="common">Pacific beetle cockroach</name>
    <dbReference type="NCBI Taxonomy" id="6984"/>
    <lineage>
        <taxon>Eukaryota</taxon>
        <taxon>Metazoa</taxon>
        <taxon>Ecdysozoa</taxon>
        <taxon>Arthropoda</taxon>
        <taxon>Hexapoda</taxon>
        <taxon>Insecta</taxon>
        <taxon>Pterygota</taxon>
        <taxon>Neoptera</taxon>
        <taxon>Polyneoptera</taxon>
        <taxon>Dictyoptera</taxon>
        <taxon>Blattodea</taxon>
        <taxon>Blaberoidea</taxon>
        <taxon>Blaberidae</taxon>
        <taxon>Diplopterinae</taxon>
        <taxon>Diploptera</taxon>
    </lineage>
</organism>
<comment type="caution">
    <text evidence="1">The sequence shown here is derived from an EMBL/GenBank/DDBJ whole genome shotgun (WGS) entry which is preliminary data.</text>
</comment>
<dbReference type="PANTHER" id="PTHR47326">
    <property type="entry name" value="TRANSPOSABLE ELEMENT TC3 TRANSPOSASE-LIKE PROTEIN"/>
    <property type="match status" value="1"/>
</dbReference>
<dbReference type="Gene3D" id="3.30.420.10">
    <property type="entry name" value="Ribonuclease H-like superfamily/Ribonuclease H"/>
    <property type="match status" value="1"/>
</dbReference>
<dbReference type="EMBL" id="JASPKZ010006461">
    <property type="protein sequence ID" value="KAJ9587270.1"/>
    <property type="molecule type" value="Genomic_DNA"/>
</dbReference>
<dbReference type="GO" id="GO:0003676">
    <property type="term" value="F:nucleic acid binding"/>
    <property type="evidence" value="ECO:0007669"/>
    <property type="project" value="InterPro"/>
</dbReference>
<evidence type="ECO:0000313" key="2">
    <source>
        <dbReference type="Proteomes" id="UP001233999"/>
    </source>
</evidence>
<dbReference type="Proteomes" id="UP001233999">
    <property type="component" value="Unassembled WGS sequence"/>
</dbReference>
<keyword evidence="2" id="KW-1185">Reference proteome</keyword>
<dbReference type="InterPro" id="IPR036397">
    <property type="entry name" value="RNaseH_sf"/>
</dbReference>
<name>A0AAD7ZUP7_DIPPU</name>